<feature type="domain" description="Beta-galactosidase 1-like first all-beta" evidence="6">
    <location>
        <begin position="417"/>
        <end position="536"/>
    </location>
</feature>
<proteinExistence type="inferred from homology"/>
<dbReference type="InterPro" id="IPR017853">
    <property type="entry name" value="GH"/>
</dbReference>
<dbReference type="InterPro" id="IPR008979">
    <property type="entry name" value="Galactose-bd-like_sf"/>
</dbReference>
<dbReference type="PIRSF" id="PIRSF006336">
    <property type="entry name" value="B-gal"/>
    <property type="match status" value="1"/>
</dbReference>
<evidence type="ECO:0000256" key="4">
    <source>
        <dbReference type="RuleBase" id="RU003679"/>
    </source>
</evidence>
<feature type="domain" description="Glycoside hydrolase 35 catalytic" evidence="5">
    <location>
        <begin position="31"/>
        <end position="352"/>
    </location>
</feature>
<evidence type="ECO:0000256" key="3">
    <source>
        <dbReference type="ARBA" id="ARBA00023295"/>
    </source>
</evidence>
<dbReference type="InterPro" id="IPR001944">
    <property type="entry name" value="Glycoside_Hdrlase_35"/>
</dbReference>
<dbReference type="InterPro" id="IPR048912">
    <property type="entry name" value="BetaGal1-like_ABD1"/>
</dbReference>
<dbReference type="GeneID" id="126879497"/>
<dbReference type="PANTHER" id="PTHR23421">
    <property type="entry name" value="BETA-GALACTOSIDASE RELATED"/>
    <property type="match status" value="1"/>
</dbReference>
<evidence type="ECO:0000259" key="7">
    <source>
        <dbReference type="Pfam" id="PF21467"/>
    </source>
</evidence>
<evidence type="ECO:0000256" key="2">
    <source>
        <dbReference type="ARBA" id="ARBA00022801"/>
    </source>
</evidence>
<dbReference type="EnsemblMetazoa" id="XM_050642547.1">
    <property type="protein sequence ID" value="XP_050498504.1"/>
    <property type="gene ID" value="LOC126879497"/>
</dbReference>
<dbReference type="PRINTS" id="PR00742">
    <property type="entry name" value="GLHYDRLASE35"/>
</dbReference>
<dbReference type="InterPro" id="IPR026283">
    <property type="entry name" value="B-gal_1-like"/>
</dbReference>
<organism evidence="8 9">
    <name type="scientific">Diabrotica virgifera virgifera</name>
    <name type="common">western corn rootworm</name>
    <dbReference type="NCBI Taxonomy" id="50390"/>
    <lineage>
        <taxon>Eukaryota</taxon>
        <taxon>Metazoa</taxon>
        <taxon>Ecdysozoa</taxon>
        <taxon>Arthropoda</taxon>
        <taxon>Hexapoda</taxon>
        <taxon>Insecta</taxon>
        <taxon>Pterygota</taxon>
        <taxon>Neoptera</taxon>
        <taxon>Endopterygota</taxon>
        <taxon>Coleoptera</taxon>
        <taxon>Polyphaga</taxon>
        <taxon>Cucujiformia</taxon>
        <taxon>Chrysomeloidea</taxon>
        <taxon>Chrysomelidae</taxon>
        <taxon>Galerucinae</taxon>
        <taxon>Diabroticina</taxon>
        <taxon>Diabroticites</taxon>
        <taxon>Diabrotica</taxon>
    </lineage>
</organism>
<comment type="similarity">
    <text evidence="1 4">Belongs to the glycosyl hydrolase 35 family.</text>
</comment>
<dbReference type="Proteomes" id="UP001652700">
    <property type="component" value="Unplaced"/>
</dbReference>
<evidence type="ECO:0000313" key="9">
    <source>
        <dbReference type="Proteomes" id="UP001652700"/>
    </source>
</evidence>
<dbReference type="Gene3D" id="2.60.120.260">
    <property type="entry name" value="Galactose-binding domain-like"/>
    <property type="match status" value="2"/>
</dbReference>
<protein>
    <recommendedName>
        <fullName evidence="10">Beta-galactosidase</fullName>
    </recommendedName>
</protein>
<keyword evidence="9" id="KW-1185">Reference proteome</keyword>
<evidence type="ECO:0000313" key="8">
    <source>
        <dbReference type="EnsemblMetazoa" id="XP_050498503.1"/>
    </source>
</evidence>
<dbReference type="InterPro" id="IPR031330">
    <property type="entry name" value="Gly_Hdrlase_35_cat"/>
</dbReference>
<dbReference type="RefSeq" id="XP_050498503.1">
    <property type="nucleotide sequence ID" value="XM_050642546.1"/>
</dbReference>
<dbReference type="Pfam" id="PF21317">
    <property type="entry name" value="BetaGal_ABD_1"/>
    <property type="match status" value="1"/>
</dbReference>
<sequence>MALAANSLPTLYEYYTGNGITQGLSDNQPYFTLNEKNITLYSGAFHYFRVPRKYWRDRLRKMRAAGLNTVETYVPWNLHEPQPGVYDFGQGGTDMEDFLHIDEFLRTAKEEDLLVLVRPGPYICAEWEFGGFPSWLLRNVTTVRSSKDKNYMTYIQRWFNVLLPILALFQFQRGGSIVGFQVENEFASLSIDDPVYLNTLRKLFIDNGITELLYTADAPDYTHGIIPGVLQTANVGSMSQIINGIKTMHKRQPNKPNMVMETYTGWFDHWGETHHTTSAEGYLPYLKAILDFPSSINMYMFVGGTSFGFMNGANDNTRGMDNSGLQIDTTSYDYDSPISEYGNVANKFSLISNEIIARNPVKTKLPPLPNITAPVKYPSIMAEGQLLLSDIIDESNEIIKSENVMSMERLPINNNSGQSYGYIVYRQYNLYLAANSVLTISGYVRDTVLVLLNGELVSPAPVNDKSIEGFGFWKLYNSTLSLGNKELQNATLDLVVENFGRCGYGALDQFQQYKGLTDDVFVNGNKLTDWTIIPLEFKTSWNKNLGNWKAVGNTTNTPALYKFSLNIPEEPQDTFVSLRTWVKGITIVNGFVLGRHFFIGPQQTLYLPAPFLHKGKNDIIVFEHYYSPSYLDFVDHPIFEKVGHVNTVNRGTELKTLVSFFRNLYVMVSA</sequence>
<name>A0ABM5JKN8_DIAVI</name>
<accession>A0ABM5JKN8</accession>
<keyword evidence="3" id="KW-0326">Glycosidase</keyword>
<dbReference type="SUPFAM" id="SSF49785">
    <property type="entry name" value="Galactose-binding domain-like"/>
    <property type="match status" value="1"/>
</dbReference>
<feature type="domain" description="Beta-galactosidase galactose-binding" evidence="7">
    <location>
        <begin position="558"/>
        <end position="617"/>
    </location>
</feature>
<dbReference type="Pfam" id="PF21467">
    <property type="entry name" value="BetaGal_gal-bd"/>
    <property type="match status" value="1"/>
</dbReference>
<dbReference type="RefSeq" id="XP_050498504.1">
    <property type="nucleotide sequence ID" value="XM_050642547.1"/>
</dbReference>
<dbReference type="Pfam" id="PF01301">
    <property type="entry name" value="Glyco_hydro_35"/>
    <property type="match status" value="1"/>
</dbReference>
<dbReference type="SUPFAM" id="SSF51445">
    <property type="entry name" value="(Trans)glycosidases"/>
    <property type="match status" value="1"/>
</dbReference>
<evidence type="ECO:0000256" key="1">
    <source>
        <dbReference type="ARBA" id="ARBA00009809"/>
    </source>
</evidence>
<evidence type="ECO:0000259" key="5">
    <source>
        <dbReference type="Pfam" id="PF01301"/>
    </source>
</evidence>
<dbReference type="EnsemblMetazoa" id="XM_050642546.1">
    <property type="protein sequence ID" value="XP_050498503.1"/>
    <property type="gene ID" value="LOC126879497"/>
</dbReference>
<keyword evidence="2" id="KW-0378">Hydrolase</keyword>
<evidence type="ECO:0008006" key="10">
    <source>
        <dbReference type="Google" id="ProtNLM"/>
    </source>
</evidence>
<reference evidence="8" key="1">
    <citation type="submission" date="2025-05" db="UniProtKB">
        <authorList>
            <consortium name="EnsemblMetazoa"/>
        </authorList>
    </citation>
    <scope>IDENTIFICATION</scope>
</reference>
<dbReference type="InterPro" id="IPR048913">
    <property type="entry name" value="BetaGal_gal-bd"/>
</dbReference>
<dbReference type="Gene3D" id="3.20.20.80">
    <property type="entry name" value="Glycosidases"/>
    <property type="match status" value="1"/>
</dbReference>
<evidence type="ECO:0000259" key="6">
    <source>
        <dbReference type="Pfam" id="PF21317"/>
    </source>
</evidence>